<accession>G8TSJ8</accession>
<proteinExistence type="predicted"/>
<evidence type="ECO:0000256" key="1">
    <source>
        <dbReference type="SAM" id="Phobius"/>
    </source>
</evidence>
<protein>
    <submittedName>
        <fullName evidence="2">Uncharacterized protein</fullName>
    </submittedName>
</protein>
<keyword evidence="1" id="KW-1133">Transmembrane helix</keyword>
<keyword evidence="1" id="KW-0472">Membrane</keyword>
<keyword evidence="3" id="KW-1185">Reference proteome</keyword>
<dbReference type="PATRIC" id="fig|679936.5.peg.3354"/>
<reference evidence="3" key="1">
    <citation type="submission" date="2011-12" db="EMBL/GenBank/DDBJ databases">
        <title>The complete genome of chromosome of Sulfobacillus acidophilus DSM 10332.</title>
        <authorList>
            <person name="Lucas S."/>
            <person name="Han J."/>
            <person name="Lapidus A."/>
            <person name="Bruce D."/>
            <person name="Goodwin L."/>
            <person name="Pitluck S."/>
            <person name="Peters L."/>
            <person name="Kyrpides N."/>
            <person name="Mavromatis K."/>
            <person name="Ivanova N."/>
            <person name="Mikhailova N."/>
            <person name="Chertkov O."/>
            <person name="Saunders E."/>
            <person name="Detter J.C."/>
            <person name="Tapia R."/>
            <person name="Han C."/>
            <person name="Land M."/>
            <person name="Hauser L."/>
            <person name="Markowitz V."/>
            <person name="Cheng J.-F."/>
            <person name="Hugenholtz P."/>
            <person name="Woyke T."/>
            <person name="Wu D."/>
            <person name="Pukall R."/>
            <person name="Gehrich-Schroeter G."/>
            <person name="Schneider S."/>
            <person name="Klenk H.-P."/>
            <person name="Eisen J.A."/>
        </authorList>
    </citation>
    <scope>NUCLEOTIDE SEQUENCE [LARGE SCALE GENOMIC DNA]</scope>
    <source>
        <strain evidence="3">ATCC 700253 / DSM 10332 / NAL</strain>
    </source>
</reference>
<keyword evidence="1" id="KW-0812">Transmembrane</keyword>
<dbReference type="KEGG" id="sap:Sulac_3244"/>
<sequence length="160" mass="18707">MRWEYSPICDRMGHRVQNLFWRPPKDRARAGDRREREMKVSQTGLKWRRRLWLQSGLAALAGPLGPVIGGPVWLALLYGWMAEMGYWYGLPMDRPDVQEQMRARLYRAIKAVLEPYPTWKLIGLGIIWGWGSEVRVADRAMAQIRGQFQDWCFNSETSIP</sequence>
<dbReference type="AlphaFoldDB" id="G8TSJ8"/>
<organism evidence="2 3">
    <name type="scientific">Sulfobacillus acidophilus (strain ATCC 700253 / DSM 10332 / NAL)</name>
    <dbReference type="NCBI Taxonomy" id="679936"/>
    <lineage>
        <taxon>Bacteria</taxon>
        <taxon>Bacillati</taxon>
        <taxon>Bacillota</taxon>
        <taxon>Clostridia</taxon>
        <taxon>Eubacteriales</taxon>
        <taxon>Clostridiales Family XVII. Incertae Sedis</taxon>
        <taxon>Sulfobacillus</taxon>
    </lineage>
</organism>
<name>G8TSJ8_SULAD</name>
<feature type="transmembrane region" description="Helical" evidence="1">
    <location>
        <begin position="56"/>
        <end position="81"/>
    </location>
</feature>
<dbReference type="HOGENOM" id="CLU_1651258_0_0_9"/>
<dbReference type="EMBL" id="CP003179">
    <property type="protein sequence ID" value="AEW06690.1"/>
    <property type="molecule type" value="Genomic_DNA"/>
</dbReference>
<evidence type="ECO:0000313" key="2">
    <source>
        <dbReference type="EMBL" id="AEW06690.1"/>
    </source>
</evidence>
<reference evidence="2 3" key="2">
    <citation type="journal article" date="2012" name="Stand. Genomic Sci.">
        <title>Complete genome sequence of the moderately thermophilic mineral-sulfide-oxidizing firmicute Sulfobacillus acidophilus type strain (NAL(T)).</title>
        <authorList>
            <person name="Anderson I."/>
            <person name="Chertkov O."/>
            <person name="Chen A."/>
            <person name="Saunders E."/>
            <person name="Lapidus A."/>
            <person name="Nolan M."/>
            <person name="Lucas S."/>
            <person name="Hammon N."/>
            <person name="Deshpande S."/>
            <person name="Cheng J.F."/>
            <person name="Han C."/>
            <person name="Tapia R."/>
            <person name="Goodwin L.A."/>
            <person name="Pitluck S."/>
            <person name="Liolios K."/>
            <person name="Pagani I."/>
            <person name="Ivanova N."/>
            <person name="Mikhailova N."/>
            <person name="Pati A."/>
            <person name="Palaniappan K."/>
            <person name="Land M."/>
            <person name="Pan C."/>
            <person name="Rohde M."/>
            <person name="Pukall R."/>
            <person name="Goker M."/>
            <person name="Detter J.C."/>
            <person name="Woyke T."/>
            <person name="Bristow J."/>
            <person name="Eisen J.A."/>
            <person name="Markowitz V."/>
            <person name="Hugenholtz P."/>
            <person name="Kyrpides N.C."/>
            <person name="Klenk H.P."/>
            <person name="Mavromatis K."/>
        </authorList>
    </citation>
    <scope>NUCLEOTIDE SEQUENCE [LARGE SCALE GENOMIC DNA]</scope>
    <source>
        <strain evidence="3">ATCC 700253 / DSM 10332 / NAL</strain>
    </source>
</reference>
<evidence type="ECO:0000313" key="3">
    <source>
        <dbReference type="Proteomes" id="UP000005439"/>
    </source>
</evidence>
<gene>
    <name evidence="2" type="ordered locus">Sulac_3244</name>
</gene>
<dbReference type="Proteomes" id="UP000005439">
    <property type="component" value="Chromosome"/>
</dbReference>